<gene>
    <name evidence="2" type="ORF">CXB51_019103</name>
</gene>
<dbReference type="AlphaFoldDB" id="A0A8J5ZCT4"/>
<evidence type="ECO:0000259" key="1">
    <source>
        <dbReference type="Pfam" id="PF13456"/>
    </source>
</evidence>
<evidence type="ECO:0000313" key="3">
    <source>
        <dbReference type="Proteomes" id="UP000701853"/>
    </source>
</evidence>
<dbReference type="SUPFAM" id="SSF53098">
    <property type="entry name" value="Ribonuclease H-like"/>
    <property type="match status" value="1"/>
</dbReference>
<dbReference type="InterPro" id="IPR012337">
    <property type="entry name" value="RNaseH-like_sf"/>
</dbReference>
<dbReference type="InterPro" id="IPR053151">
    <property type="entry name" value="RNase_H-like"/>
</dbReference>
<dbReference type="Proteomes" id="UP000701853">
    <property type="component" value="Chromosome 8"/>
</dbReference>
<feature type="domain" description="RNase H type-1" evidence="1">
    <location>
        <begin position="21"/>
        <end position="101"/>
    </location>
</feature>
<comment type="caution">
    <text evidence="2">The sequence shown here is derived from an EMBL/GenBank/DDBJ whole genome shotgun (WGS) entry which is preliminary data.</text>
</comment>
<dbReference type="Gene3D" id="3.30.420.10">
    <property type="entry name" value="Ribonuclease H-like superfamily/Ribonuclease H"/>
    <property type="match status" value="1"/>
</dbReference>
<dbReference type="OrthoDB" id="1002501at2759"/>
<organism evidence="2 3">
    <name type="scientific">Gossypium anomalum</name>
    <dbReference type="NCBI Taxonomy" id="47600"/>
    <lineage>
        <taxon>Eukaryota</taxon>
        <taxon>Viridiplantae</taxon>
        <taxon>Streptophyta</taxon>
        <taxon>Embryophyta</taxon>
        <taxon>Tracheophyta</taxon>
        <taxon>Spermatophyta</taxon>
        <taxon>Magnoliopsida</taxon>
        <taxon>eudicotyledons</taxon>
        <taxon>Gunneridae</taxon>
        <taxon>Pentapetalae</taxon>
        <taxon>rosids</taxon>
        <taxon>malvids</taxon>
        <taxon>Malvales</taxon>
        <taxon>Malvaceae</taxon>
        <taxon>Malvoideae</taxon>
        <taxon>Gossypium</taxon>
    </lineage>
</organism>
<dbReference type="InterPro" id="IPR044730">
    <property type="entry name" value="RNase_H-like_dom_plant"/>
</dbReference>
<evidence type="ECO:0000313" key="2">
    <source>
        <dbReference type="EMBL" id="KAG8485764.1"/>
    </source>
</evidence>
<dbReference type="PANTHER" id="PTHR47723">
    <property type="entry name" value="OS05G0353850 PROTEIN"/>
    <property type="match status" value="1"/>
</dbReference>
<dbReference type="InterPro" id="IPR002156">
    <property type="entry name" value="RNaseH_domain"/>
</dbReference>
<dbReference type="GO" id="GO:0003676">
    <property type="term" value="F:nucleic acid binding"/>
    <property type="evidence" value="ECO:0007669"/>
    <property type="project" value="InterPro"/>
</dbReference>
<keyword evidence="3" id="KW-1185">Reference proteome</keyword>
<dbReference type="EMBL" id="JAHUZN010000008">
    <property type="protein sequence ID" value="KAG8485764.1"/>
    <property type="molecule type" value="Genomic_DNA"/>
</dbReference>
<dbReference type="InterPro" id="IPR036397">
    <property type="entry name" value="RNaseH_sf"/>
</dbReference>
<name>A0A8J5ZCT4_9ROSI</name>
<dbReference type="Pfam" id="PF13456">
    <property type="entry name" value="RVT_3"/>
    <property type="match status" value="1"/>
</dbReference>
<dbReference type="CDD" id="cd06222">
    <property type="entry name" value="RNase_H_like"/>
    <property type="match status" value="1"/>
</dbReference>
<protein>
    <recommendedName>
        <fullName evidence="1">RNase H type-1 domain-containing protein</fullName>
    </recommendedName>
</protein>
<accession>A0A8J5ZCT4</accession>
<reference evidence="2 3" key="1">
    <citation type="journal article" date="2021" name="bioRxiv">
        <title>The Gossypium anomalum genome as a resource for cotton improvement and evolutionary analysis of hybrid incompatibility.</title>
        <authorList>
            <person name="Grover C.E."/>
            <person name="Yuan D."/>
            <person name="Arick M.A."/>
            <person name="Miller E.R."/>
            <person name="Hu G."/>
            <person name="Peterson D.G."/>
            <person name="Wendel J.F."/>
            <person name="Udall J.A."/>
        </authorList>
    </citation>
    <scope>NUCLEOTIDE SEQUENCE [LARGE SCALE GENOMIC DNA]</scope>
    <source>
        <strain evidence="2">JFW-Udall</strain>
        <tissue evidence="2">Leaf</tissue>
    </source>
</reference>
<dbReference type="PANTHER" id="PTHR47723:SF19">
    <property type="entry name" value="POLYNUCLEOTIDYL TRANSFERASE, RIBONUCLEASE H-LIKE SUPERFAMILY PROTEIN"/>
    <property type="match status" value="1"/>
</dbReference>
<proteinExistence type="predicted"/>
<sequence length="136" mass="15732">MRLFGNWIEGLQRFFGRGLAVNSELWAILHFLEIAKIRGYTKVIIEFDCMVAVDMIKECSGSTPSMTLVRKIKKVSRQISKVKYQLVNRKCNMVADWLAKSYLSNDVNLVYIDVPTPHVRKLLLEEKLGDSRIRIN</sequence>
<dbReference type="GO" id="GO:0004523">
    <property type="term" value="F:RNA-DNA hybrid ribonuclease activity"/>
    <property type="evidence" value="ECO:0007669"/>
    <property type="project" value="InterPro"/>
</dbReference>